<feature type="domain" description="O-antigen ligase-related" evidence="6">
    <location>
        <begin position="261"/>
        <end position="416"/>
    </location>
</feature>
<dbReference type="PANTHER" id="PTHR37422:SF13">
    <property type="entry name" value="LIPOPOLYSACCHARIDE BIOSYNTHESIS PROTEIN PA4999-RELATED"/>
    <property type="match status" value="1"/>
</dbReference>
<accession>A0A1G1XWI6</accession>
<dbReference type="GO" id="GO:0016020">
    <property type="term" value="C:membrane"/>
    <property type="evidence" value="ECO:0007669"/>
    <property type="project" value="UniProtKB-SubCell"/>
</dbReference>
<dbReference type="EMBL" id="MHIC01000029">
    <property type="protein sequence ID" value="OGY44362.1"/>
    <property type="molecule type" value="Genomic_DNA"/>
</dbReference>
<evidence type="ECO:0000256" key="3">
    <source>
        <dbReference type="ARBA" id="ARBA00022989"/>
    </source>
</evidence>
<feature type="transmembrane region" description="Helical" evidence="5">
    <location>
        <begin position="302"/>
        <end position="323"/>
    </location>
</feature>
<dbReference type="InterPro" id="IPR051533">
    <property type="entry name" value="WaaL-like"/>
</dbReference>
<dbReference type="AlphaFoldDB" id="A0A1G1XWI6"/>
<dbReference type="PANTHER" id="PTHR37422">
    <property type="entry name" value="TEICHURONIC ACID BIOSYNTHESIS PROTEIN TUAE"/>
    <property type="match status" value="1"/>
</dbReference>
<keyword evidence="3 5" id="KW-1133">Transmembrane helix</keyword>
<feature type="transmembrane region" description="Helical" evidence="5">
    <location>
        <begin position="30"/>
        <end position="48"/>
    </location>
</feature>
<feature type="transmembrane region" description="Helical" evidence="5">
    <location>
        <begin position="254"/>
        <end position="270"/>
    </location>
</feature>
<feature type="transmembrane region" description="Helical" evidence="5">
    <location>
        <begin position="435"/>
        <end position="453"/>
    </location>
</feature>
<feature type="transmembrane region" description="Helical" evidence="5">
    <location>
        <begin position="222"/>
        <end position="242"/>
    </location>
</feature>
<feature type="transmembrane region" description="Helical" evidence="5">
    <location>
        <begin position="170"/>
        <end position="189"/>
    </location>
</feature>
<dbReference type="Proteomes" id="UP000176241">
    <property type="component" value="Unassembled WGS sequence"/>
</dbReference>
<feature type="transmembrane region" description="Helical" evidence="5">
    <location>
        <begin position="403"/>
        <end position="423"/>
    </location>
</feature>
<sequence>MALFGKTFKVTIVSLIIAELLSLLSYLTPALEQATFFIVVIIALFFTLKKIEYGFYILLAELFIGSKGYLFFLDLNSTRLSIRIALFLIVGTIWCWQRLKRNDLIILKNKLSRSYLLLLIFILISFLIGIKNNEFSNVFFDVNAWLFFLLAFVFFDLIKSTKQIENILQILLAATTLLSLKTIGTLFSFSHGLDLIGGPFYKWIRDTGVGEITYVGGNIFRVFFQSHLYVLIGFLIILGFLMIKHESIKTKKQYLYLGVYLYLTSLAIIVSQSRSFWLGGLGGLIVLIALSWFRFNFRLKKTIILIVILVAIFASQILIIQVITGNFSGNLITNRFKDLEAESAGISRLNQLKPLTYNILQQMITGYGFGKTLTYKSNDPRILQNHPDGIYTTYAFEWGYLDIWLKMGLMGLLVYIFLIYKIAKLAFGKMDKQKTLSIGLLAGLTALLITNIFSPYLNHPLGIGYLMLMSAIIINN</sequence>
<feature type="transmembrane region" description="Helical" evidence="5">
    <location>
        <begin position="80"/>
        <end position="99"/>
    </location>
</feature>
<evidence type="ECO:0000313" key="7">
    <source>
        <dbReference type="EMBL" id="OGY44362.1"/>
    </source>
</evidence>
<evidence type="ECO:0000259" key="6">
    <source>
        <dbReference type="Pfam" id="PF04932"/>
    </source>
</evidence>
<protein>
    <recommendedName>
        <fullName evidence="6">O-antigen ligase-related domain-containing protein</fullName>
    </recommendedName>
</protein>
<keyword evidence="4 5" id="KW-0472">Membrane</keyword>
<reference evidence="7 8" key="1">
    <citation type="journal article" date="2016" name="Nat. Commun.">
        <title>Thousands of microbial genomes shed light on interconnected biogeochemical processes in an aquifer system.</title>
        <authorList>
            <person name="Anantharaman K."/>
            <person name="Brown C.T."/>
            <person name="Hug L.A."/>
            <person name="Sharon I."/>
            <person name="Castelle C.J."/>
            <person name="Probst A.J."/>
            <person name="Thomas B.C."/>
            <person name="Singh A."/>
            <person name="Wilkins M.J."/>
            <person name="Karaoz U."/>
            <person name="Brodie E.L."/>
            <person name="Williams K.H."/>
            <person name="Hubbard S.S."/>
            <person name="Banfield J.F."/>
        </authorList>
    </citation>
    <scope>NUCLEOTIDE SEQUENCE [LARGE SCALE GENOMIC DNA]</scope>
</reference>
<evidence type="ECO:0000313" key="8">
    <source>
        <dbReference type="Proteomes" id="UP000176241"/>
    </source>
</evidence>
<dbReference type="InterPro" id="IPR007016">
    <property type="entry name" value="O-antigen_ligase-rel_domated"/>
</dbReference>
<keyword evidence="2 5" id="KW-0812">Transmembrane</keyword>
<feature type="transmembrane region" description="Helical" evidence="5">
    <location>
        <begin position="142"/>
        <end position="158"/>
    </location>
</feature>
<feature type="transmembrane region" description="Helical" evidence="5">
    <location>
        <begin position="111"/>
        <end position="130"/>
    </location>
</feature>
<evidence type="ECO:0000256" key="2">
    <source>
        <dbReference type="ARBA" id="ARBA00022692"/>
    </source>
</evidence>
<evidence type="ECO:0000256" key="4">
    <source>
        <dbReference type="ARBA" id="ARBA00023136"/>
    </source>
</evidence>
<name>A0A1G1XWI6_9BACT</name>
<evidence type="ECO:0000256" key="5">
    <source>
        <dbReference type="SAM" id="Phobius"/>
    </source>
</evidence>
<gene>
    <name evidence="7" type="ORF">A2731_00140</name>
</gene>
<organism evidence="7 8">
    <name type="scientific">Candidatus Buchananbacteria bacterium RIFCSPHIGHO2_01_FULL_39_8</name>
    <dbReference type="NCBI Taxonomy" id="1797533"/>
    <lineage>
        <taxon>Bacteria</taxon>
        <taxon>Candidatus Buchananiibacteriota</taxon>
    </lineage>
</organism>
<comment type="subcellular location">
    <subcellularLocation>
        <location evidence="1">Membrane</location>
        <topology evidence="1">Multi-pass membrane protein</topology>
    </subcellularLocation>
</comment>
<evidence type="ECO:0000256" key="1">
    <source>
        <dbReference type="ARBA" id="ARBA00004141"/>
    </source>
</evidence>
<proteinExistence type="predicted"/>
<feature type="transmembrane region" description="Helical" evidence="5">
    <location>
        <begin position="55"/>
        <end position="74"/>
    </location>
</feature>
<comment type="caution">
    <text evidence="7">The sequence shown here is derived from an EMBL/GenBank/DDBJ whole genome shotgun (WGS) entry which is preliminary data.</text>
</comment>
<dbReference type="STRING" id="1797533.A2731_00140"/>
<dbReference type="Pfam" id="PF04932">
    <property type="entry name" value="Wzy_C"/>
    <property type="match status" value="1"/>
</dbReference>
<feature type="transmembrane region" description="Helical" evidence="5">
    <location>
        <begin position="276"/>
        <end position="295"/>
    </location>
</feature>